<proteinExistence type="inferred from homology"/>
<dbReference type="SUPFAM" id="SSF53697">
    <property type="entry name" value="SIS domain"/>
    <property type="match status" value="1"/>
</dbReference>
<dbReference type="GO" id="GO:0005975">
    <property type="term" value="P:carbohydrate metabolic process"/>
    <property type="evidence" value="ECO:0007669"/>
    <property type="project" value="InterPro"/>
</dbReference>
<dbReference type="CDD" id="cd05637">
    <property type="entry name" value="SIS_PGI_PMI_2"/>
    <property type="match status" value="1"/>
</dbReference>
<dbReference type="PROSITE" id="PS51464">
    <property type="entry name" value="SIS"/>
    <property type="match status" value="1"/>
</dbReference>
<organism evidence="4">
    <name type="scientific">marine metagenome</name>
    <dbReference type="NCBI Taxonomy" id="408172"/>
    <lineage>
        <taxon>unclassified sequences</taxon>
        <taxon>metagenomes</taxon>
        <taxon>ecological metagenomes</taxon>
    </lineage>
</organism>
<dbReference type="NCBIfam" id="TIGR02128">
    <property type="entry name" value="G6PI_arch"/>
    <property type="match status" value="1"/>
</dbReference>
<evidence type="ECO:0000256" key="2">
    <source>
        <dbReference type="ARBA" id="ARBA00023235"/>
    </source>
</evidence>
<sequence length="341" mass="38464">MLDQSDMRGAITEFPNQIKKSFSIMSTWKARLEYRNIENIMVLGMGGSAIGGDVARVLAQNANSAPIIINRSYNIPDWVRSNTLILASSYSGGTEETLSAFAQCRERNCPIIVLSTGGIITDYADKYDLDRIPIPSGYQPRAALGFSFSLILILLNRLGFVQNQIIEMVEKSIESLELLSIEMNKDENKALTIAENIHTTCPIIYGSEELTWVAALRFRGQLAENAKMLSFHNHFPEQNHNEIEGWTVNKDIMNRFSIIWLKDEDDHSGTQARMQISSALLESSAGSQFEISQTGKNRVERLLKLIHFTDWISYYAALLNNVDPTPVNRIQELKLKISDRE</sequence>
<dbReference type="GO" id="GO:0097367">
    <property type="term" value="F:carbohydrate derivative binding"/>
    <property type="evidence" value="ECO:0007669"/>
    <property type="project" value="InterPro"/>
</dbReference>
<dbReference type="InterPro" id="IPR035484">
    <property type="entry name" value="SIS_PGI/PMI_1"/>
</dbReference>
<dbReference type="InterPro" id="IPR046348">
    <property type="entry name" value="SIS_dom_sf"/>
</dbReference>
<protein>
    <recommendedName>
        <fullName evidence="3">SIS domain-containing protein</fullName>
    </recommendedName>
</protein>
<evidence type="ECO:0000259" key="3">
    <source>
        <dbReference type="PROSITE" id="PS51464"/>
    </source>
</evidence>
<name>A0A381N4X5_9ZZZZ</name>
<feature type="domain" description="SIS" evidence="3">
    <location>
        <begin position="30"/>
        <end position="175"/>
    </location>
</feature>
<dbReference type="Pfam" id="PF10432">
    <property type="entry name" value="bact-PGI_C"/>
    <property type="match status" value="1"/>
</dbReference>
<dbReference type="GO" id="GO:0004347">
    <property type="term" value="F:glucose-6-phosphate isomerase activity"/>
    <property type="evidence" value="ECO:0007669"/>
    <property type="project" value="InterPro"/>
</dbReference>
<dbReference type="NCBIfam" id="NF006426">
    <property type="entry name" value="PRK08674.1-6"/>
    <property type="match status" value="1"/>
</dbReference>
<dbReference type="InterPro" id="IPR019490">
    <property type="entry name" value="Glu6P/Mann6P_isomerase_C"/>
</dbReference>
<comment type="similarity">
    <text evidence="1">Belongs to the PGI/PMI family.</text>
</comment>
<dbReference type="Gene3D" id="3.40.50.10490">
    <property type="entry name" value="Glucose-6-phosphate isomerase like protein, domain 1"/>
    <property type="match status" value="2"/>
</dbReference>
<keyword evidence="2" id="KW-0413">Isomerase</keyword>
<dbReference type="InterPro" id="IPR001347">
    <property type="entry name" value="SIS_dom"/>
</dbReference>
<dbReference type="CDD" id="cd05017">
    <property type="entry name" value="SIS_PGI_PMI_1"/>
    <property type="match status" value="1"/>
</dbReference>
<dbReference type="AlphaFoldDB" id="A0A381N4X5"/>
<dbReference type="EMBL" id="UINC01000129">
    <property type="protein sequence ID" value="SUZ49666.1"/>
    <property type="molecule type" value="Genomic_DNA"/>
</dbReference>
<reference evidence="4" key="1">
    <citation type="submission" date="2018-05" db="EMBL/GenBank/DDBJ databases">
        <authorList>
            <person name="Lanie J.A."/>
            <person name="Ng W.-L."/>
            <person name="Kazmierczak K.M."/>
            <person name="Andrzejewski T.M."/>
            <person name="Davidsen T.M."/>
            <person name="Wayne K.J."/>
            <person name="Tettelin H."/>
            <person name="Glass J.I."/>
            <person name="Rusch D."/>
            <person name="Podicherti R."/>
            <person name="Tsui H.-C.T."/>
            <person name="Winkler M.E."/>
        </authorList>
    </citation>
    <scope>NUCLEOTIDE SEQUENCE</scope>
</reference>
<gene>
    <name evidence="4" type="ORF">METZ01_LOCUS2520</name>
</gene>
<dbReference type="GO" id="GO:0004476">
    <property type="term" value="F:mannose-6-phosphate isomerase activity"/>
    <property type="evidence" value="ECO:0007669"/>
    <property type="project" value="InterPro"/>
</dbReference>
<evidence type="ECO:0000313" key="4">
    <source>
        <dbReference type="EMBL" id="SUZ49666.1"/>
    </source>
</evidence>
<accession>A0A381N4X5</accession>
<dbReference type="GO" id="GO:1901135">
    <property type="term" value="P:carbohydrate derivative metabolic process"/>
    <property type="evidence" value="ECO:0007669"/>
    <property type="project" value="InterPro"/>
</dbReference>
<evidence type="ECO:0000256" key="1">
    <source>
        <dbReference type="ARBA" id="ARBA00010523"/>
    </source>
</evidence>